<feature type="transmembrane region" description="Helical" evidence="8">
    <location>
        <begin position="93"/>
        <end position="113"/>
    </location>
</feature>
<protein>
    <recommendedName>
        <fullName evidence="8">Ammonium transporter</fullName>
    </recommendedName>
</protein>
<dbReference type="Gene3D" id="1.10.3430.10">
    <property type="entry name" value="Ammonium transporter AmtB like domains"/>
    <property type="match status" value="1"/>
</dbReference>
<reference evidence="10" key="1">
    <citation type="submission" date="2021-02" db="EMBL/GenBank/DDBJ databases">
        <title>First Annotated Genome of the Yellow-green Alga Tribonema minus.</title>
        <authorList>
            <person name="Mahan K.M."/>
        </authorList>
    </citation>
    <scope>NUCLEOTIDE SEQUENCE</scope>
    <source>
        <strain evidence="10">UTEX B ZZ1240</strain>
    </source>
</reference>
<comment type="similarity">
    <text evidence="2 8">Belongs to the ammonia transporter channel (TC 1.A.11.2) family.</text>
</comment>
<evidence type="ECO:0000256" key="4">
    <source>
        <dbReference type="ARBA" id="ARBA00022692"/>
    </source>
</evidence>
<evidence type="ECO:0000256" key="6">
    <source>
        <dbReference type="ARBA" id="ARBA00023136"/>
    </source>
</evidence>
<feature type="transmembrane region" description="Helical" evidence="8">
    <location>
        <begin position="217"/>
        <end position="244"/>
    </location>
</feature>
<feature type="transmembrane region" description="Helical" evidence="8">
    <location>
        <begin position="349"/>
        <end position="379"/>
    </location>
</feature>
<keyword evidence="5 8" id="KW-1133">Transmembrane helix</keyword>
<evidence type="ECO:0000313" key="11">
    <source>
        <dbReference type="Proteomes" id="UP000664859"/>
    </source>
</evidence>
<dbReference type="InterPro" id="IPR029020">
    <property type="entry name" value="Ammonium/urea_transptr"/>
</dbReference>
<feature type="transmembrane region" description="Helical" evidence="8">
    <location>
        <begin position="307"/>
        <end position="329"/>
    </location>
</feature>
<feature type="transmembrane region" description="Helical" evidence="8">
    <location>
        <begin position="251"/>
        <end position="268"/>
    </location>
</feature>
<dbReference type="NCBIfam" id="TIGR00836">
    <property type="entry name" value="amt"/>
    <property type="match status" value="1"/>
</dbReference>
<keyword evidence="4 8" id="KW-0812">Transmembrane</keyword>
<comment type="caution">
    <text evidence="10">The sequence shown here is derived from an EMBL/GenBank/DDBJ whole genome shotgun (WGS) entry which is preliminary data.</text>
</comment>
<dbReference type="InterPro" id="IPR001905">
    <property type="entry name" value="Ammonium_transpt"/>
</dbReference>
<keyword evidence="11" id="KW-1185">Reference proteome</keyword>
<evidence type="ECO:0000256" key="1">
    <source>
        <dbReference type="ARBA" id="ARBA00004141"/>
    </source>
</evidence>
<evidence type="ECO:0000256" key="5">
    <source>
        <dbReference type="ARBA" id="ARBA00022989"/>
    </source>
</evidence>
<evidence type="ECO:0000256" key="3">
    <source>
        <dbReference type="ARBA" id="ARBA00022448"/>
    </source>
</evidence>
<feature type="transmembrane region" description="Helical" evidence="8">
    <location>
        <begin position="155"/>
        <end position="181"/>
    </location>
</feature>
<feature type="transmembrane region" description="Helical" evidence="8">
    <location>
        <begin position="35"/>
        <end position="55"/>
    </location>
</feature>
<keyword evidence="3 8" id="KW-0813">Transport</keyword>
<keyword evidence="7 8" id="KW-0924">Ammonia transport</keyword>
<feature type="transmembrane region" description="Helical" evidence="8">
    <location>
        <begin position="120"/>
        <end position="143"/>
    </location>
</feature>
<evidence type="ECO:0000256" key="8">
    <source>
        <dbReference type="RuleBase" id="RU362002"/>
    </source>
</evidence>
<name>A0A835YNC9_9STRA</name>
<feature type="domain" description="Ammonium transporter AmtB-like" evidence="9">
    <location>
        <begin position="1"/>
        <end position="399"/>
    </location>
</feature>
<dbReference type="PANTHER" id="PTHR43029:SF10">
    <property type="entry name" value="AMMONIUM TRANSPORTER MEP2"/>
    <property type="match status" value="1"/>
</dbReference>
<dbReference type="EMBL" id="JAFCMP010000514">
    <property type="protein sequence ID" value="KAG5178606.1"/>
    <property type="molecule type" value="Genomic_DNA"/>
</dbReference>
<dbReference type="Proteomes" id="UP000664859">
    <property type="component" value="Unassembled WGS sequence"/>
</dbReference>
<dbReference type="GO" id="GO:0008519">
    <property type="term" value="F:ammonium channel activity"/>
    <property type="evidence" value="ECO:0007669"/>
    <property type="project" value="InterPro"/>
</dbReference>
<evidence type="ECO:0000313" key="10">
    <source>
        <dbReference type="EMBL" id="KAG5178606.1"/>
    </source>
</evidence>
<dbReference type="GO" id="GO:0005886">
    <property type="term" value="C:plasma membrane"/>
    <property type="evidence" value="ECO:0007669"/>
    <property type="project" value="UniProtKB-SubCell"/>
</dbReference>
<proteinExistence type="inferred from homology"/>
<dbReference type="PANTHER" id="PTHR43029">
    <property type="entry name" value="AMMONIUM TRANSPORTER MEP2"/>
    <property type="match status" value="1"/>
</dbReference>
<dbReference type="AlphaFoldDB" id="A0A835YNC9"/>
<keyword evidence="6 8" id="KW-0472">Membrane</keyword>
<organism evidence="10 11">
    <name type="scientific">Tribonema minus</name>
    <dbReference type="NCBI Taxonomy" id="303371"/>
    <lineage>
        <taxon>Eukaryota</taxon>
        <taxon>Sar</taxon>
        <taxon>Stramenopiles</taxon>
        <taxon>Ochrophyta</taxon>
        <taxon>PX clade</taxon>
        <taxon>Xanthophyceae</taxon>
        <taxon>Tribonematales</taxon>
        <taxon>Tribonemataceae</taxon>
        <taxon>Tribonema</taxon>
    </lineage>
</organism>
<gene>
    <name evidence="10" type="ORF">JKP88DRAFT_256630</name>
</gene>
<evidence type="ECO:0000256" key="7">
    <source>
        <dbReference type="ARBA" id="ARBA00023177"/>
    </source>
</evidence>
<feature type="transmembrane region" description="Helical" evidence="8">
    <location>
        <begin position="274"/>
        <end position="295"/>
    </location>
</feature>
<sequence>MLTATGLVLLMTPGVAFFYGAMVRQTSINTTLLQSFGIMAMVTILWVVVGFSLAFGESVGGGVIGNPSTYFFFKDVGAAPNKELAPTLPLTLYAMYEAAFAILTPALIAGAVVERAHFSALVLFCGIWHLLVYCPIAHCTWAPGGLFRKFGQLDFAGGTVVHMSSGYSALVLAKLVGVRLIDADEKPNEKTAYIPYMMLGTALMWFGWQGFNGGSALHANALACQAILNTNASAATCMAVWALLDNARGRQVTGVSVCGGIVCGLVAVTPAAGYVTVGAAMVIGAVSAIVCNTFIRAFRNQRMVDDTVDVFGCHGVAGTCGMVLTSMFATDDVNPDDEFNGLFYGETTLFWRTLSVAAGVIVYVTAMTYLTYALVSAVIPFRVTLKQERAGLDASLHGSLHGLSDIIKNLDELWKDG</sequence>
<feature type="transmembrane region" description="Helical" evidence="8">
    <location>
        <begin position="6"/>
        <end position="23"/>
    </location>
</feature>
<accession>A0A835YNC9</accession>
<dbReference type="Pfam" id="PF00909">
    <property type="entry name" value="Ammonium_transp"/>
    <property type="match status" value="1"/>
</dbReference>
<dbReference type="SUPFAM" id="SSF111352">
    <property type="entry name" value="Ammonium transporter"/>
    <property type="match status" value="1"/>
</dbReference>
<dbReference type="InterPro" id="IPR024041">
    <property type="entry name" value="NH4_transpt_AmtB-like_dom"/>
</dbReference>
<feature type="transmembrane region" description="Helical" evidence="8">
    <location>
        <begin position="193"/>
        <end position="211"/>
    </location>
</feature>
<comment type="subcellular location">
    <subcellularLocation>
        <location evidence="8">Cell membrane</location>
        <topology evidence="8">Multi-pass membrane protein</topology>
    </subcellularLocation>
    <subcellularLocation>
        <location evidence="1">Membrane</location>
        <topology evidence="1">Multi-pass membrane protein</topology>
    </subcellularLocation>
</comment>
<evidence type="ECO:0000259" key="9">
    <source>
        <dbReference type="Pfam" id="PF00909"/>
    </source>
</evidence>
<dbReference type="OrthoDB" id="534912at2759"/>
<evidence type="ECO:0000256" key="2">
    <source>
        <dbReference type="ARBA" id="ARBA00005887"/>
    </source>
</evidence>